<dbReference type="STRING" id="1912961.BU204_36345"/>
<dbReference type="RefSeq" id="WP_075130335.1">
    <property type="nucleotide sequence ID" value="NZ_MSIE01000120.1"/>
</dbReference>
<evidence type="ECO:0000313" key="2">
    <source>
        <dbReference type="EMBL" id="OLF06423.1"/>
    </source>
</evidence>
<feature type="region of interest" description="Disordered" evidence="1">
    <location>
        <begin position="232"/>
        <end position="281"/>
    </location>
</feature>
<protein>
    <recommendedName>
        <fullName evidence="4">PPE family domain-containing protein</fullName>
    </recommendedName>
</protein>
<gene>
    <name evidence="2" type="ORF">BU204_36345</name>
</gene>
<dbReference type="OrthoDB" id="4763957at2"/>
<name>A0A1Q8BWD3_9PSEU</name>
<organism evidence="2 3">
    <name type="scientific">Actinophytocola xanthii</name>
    <dbReference type="NCBI Taxonomy" id="1912961"/>
    <lineage>
        <taxon>Bacteria</taxon>
        <taxon>Bacillati</taxon>
        <taxon>Actinomycetota</taxon>
        <taxon>Actinomycetes</taxon>
        <taxon>Pseudonocardiales</taxon>
        <taxon>Pseudonocardiaceae</taxon>
    </lineage>
</organism>
<proteinExistence type="predicted"/>
<evidence type="ECO:0008006" key="4">
    <source>
        <dbReference type="Google" id="ProtNLM"/>
    </source>
</evidence>
<dbReference type="EMBL" id="MSIE01000120">
    <property type="protein sequence ID" value="OLF06423.1"/>
    <property type="molecule type" value="Genomic_DNA"/>
</dbReference>
<comment type="caution">
    <text evidence="2">The sequence shown here is derived from an EMBL/GenBank/DDBJ whole genome shotgun (WGS) entry which is preliminary data.</text>
</comment>
<evidence type="ECO:0000256" key="1">
    <source>
        <dbReference type="SAM" id="MobiDB-lite"/>
    </source>
</evidence>
<evidence type="ECO:0000313" key="3">
    <source>
        <dbReference type="Proteomes" id="UP000185596"/>
    </source>
</evidence>
<accession>A0A1Q8BWD3</accession>
<sequence>MTPPTTTPLEDEARSVSEVAIGGSWVDPPAGNGAVDEMDDESNVIEILASYGAAWLVDHLRPLQEILDHLAGQPDAIRACSQAWLDASARLAGVGDEWARACVDDTATWTGEAADAYRAFAAEQASAVRACGLAAKGIGIVVVLVAEALAQIRAEVRALLVDLVQRLIQWLIASMASVGLVGAAAADAVEPAVQDTNNKIIGRLDVLQGTFDRADGILAALLRIFTESDASVTHAHRRKKQSTGKSKRGKHERGATRKSRDEGGERGDDRRRGNPNKRRKE</sequence>
<keyword evidence="3" id="KW-1185">Reference proteome</keyword>
<dbReference type="Proteomes" id="UP000185596">
    <property type="component" value="Unassembled WGS sequence"/>
</dbReference>
<reference evidence="2 3" key="1">
    <citation type="submission" date="2016-12" db="EMBL/GenBank/DDBJ databases">
        <title>The draft genome sequence of Actinophytocola sp. 11-183.</title>
        <authorList>
            <person name="Wang W."/>
            <person name="Yuan L."/>
        </authorList>
    </citation>
    <scope>NUCLEOTIDE SEQUENCE [LARGE SCALE GENOMIC DNA]</scope>
    <source>
        <strain evidence="2 3">11-183</strain>
    </source>
</reference>
<feature type="compositionally biased region" description="Basic residues" evidence="1">
    <location>
        <begin position="234"/>
        <end position="251"/>
    </location>
</feature>
<dbReference type="AlphaFoldDB" id="A0A1Q8BWD3"/>
<feature type="compositionally biased region" description="Basic and acidic residues" evidence="1">
    <location>
        <begin position="252"/>
        <end position="272"/>
    </location>
</feature>